<dbReference type="CDD" id="cd00158">
    <property type="entry name" value="RHOD"/>
    <property type="match status" value="1"/>
</dbReference>
<dbReference type="PANTHER" id="PTHR10953:SF102">
    <property type="entry name" value="ADENYLYLTRANSFERASE AND SULFURTRANSFERASE MOCS3"/>
    <property type="match status" value="1"/>
</dbReference>
<organism evidence="3 4">
    <name type="scientific">Arthrobacter deserti</name>
    <dbReference type="NCBI Taxonomy" id="1742687"/>
    <lineage>
        <taxon>Bacteria</taxon>
        <taxon>Bacillati</taxon>
        <taxon>Actinomycetota</taxon>
        <taxon>Actinomycetes</taxon>
        <taxon>Micrococcales</taxon>
        <taxon>Micrococcaceae</taxon>
        <taxon>Arthrobacter</taxon>
    </lineage>
</organism>
<dbReference type="SMART" id="SM00450">
    <property type="entry name" value="RHOD"/>
    <property type="match status" value="1"/>
</dbReference>
<keyword evidence="3" id="KW-0548">Nucleotidyltransferase</keyword>
<dbReference type="Pfam" id="PF00899">
    <property type="entry name" value="ThiF"/>
    <property type="match status" value="1"/>
</dbReference>
<dbReference type="SUPFAM" id="SSF69572">
    <property type="entry name" value="Activating enzymes of the ubiquitin-like proteins"/>
    <property type="match status" value="1"/>
</dbReference>
<proteinExistence type="predicted"/>
<dbReference type="InterPro" id="IPR001763">
    <property type="entry name" value="Rhodanese-like_dom"/>
</dbReference>
<reference evidence="3 4" key="1">
    <citation type="submission" date="2020-04" db="EMBL/GenBank/DDBJ databases">
        <authorList>
            <person name="Liu S."/>
        </authorList>
    </citation>
    <scope>NUCLEOTIDE SEQUENCE [LARGE SCALE GENOMIC DNA]</scope>
    <source>
        <strain evidence="3 4">CGMCC 1.15091</strain>
    </source>
</reference>
<protein>
    <submittedName>
        <fullName evidence="3">Molybdopterin-synthase adenylyltransferase MoeB</fullName>
    </submittedName>
</protein>
<dbReference type="CDD" id="cd00757">
    <property type="entry name" value="ThiF_MoeB_HesA_family"/>
    <property type="match status" value="1"/>
</dbReference>
<feature type="region of interest" description="Disordered" evidence="1">
    <location>
        <begin position="1"/>
        <end position="30"/>
    </location>
</feature>
<feature type="compositionally biased region" description="Polar residues" evidence="1">
    <location>
        <begin position="1"/>
        <end position="11"/>
    </location>
</feature>
<dbReference type="PANTHER" id="PTHR10953">
    <property type="entry name" value="UBIQUITIN-ACTIVATING ENZYME E1"/>
    <property type="match status" value="1"/>
</dbReference>
<dbReference type="Pfam" id="PF00581">
    <property type="entry name" value="Rhodanese"/>
    <property type="match status" value="1"/>
</dbReference>
<dbReference type="PROSITE" id="PS50206">
    <property type="entry name" value="RHODANESE_3"/>
    <property type="match status" value="1"/>
</dbReference>
<dbReference type="NCBIfam" id="NF004281">
    <property type="entry name" value="PRK05690.1"/>
    <property type="match status" value="1"/>
</dbReference>
<evidence type="ECO:0000313" key="3">
    <source>
        <dbReference type="EMBL" id="NKX50169.1"/>
    </source>
</evidence>
<evidence type="ECO:0000256" key="1">
    <source>
        <dbReference type="SAM" id="MobiDB-lite"/>
    </source>
</evidence>
<accession>A0ABX1JLI7</accession>
<gene>
    <name evidence="3" type="primary">moeB</name>
    <name evidence="3" type="ORF">HER39_06215</name>
</gene>
<evidence type="ECO:0000313" key="4">
    <source>
        <dbReference type="Proteomes" id="UP000523795"/>
    </source>
</evidence>
<keyword evidence="4" id="KW-1185">Reference proteome</keyword>
<name>A0ABX1JLI7_9MICC</name>
<dbReference type="InterPro" id="IPR036873">
    <property type="entry name" value="Rhodanese-like_dom_sf"/>
</dbReference>
<comment type="caution">
    <text evidence="3">The sequence shown here is derived from an EMBL/GenBank/DDBJ whole genome shotgun (WGS) entry which is preliminary data.</text>
</comment>
<dbReference type="InterPro" id="IPR000594">
    <property type="entry name" value="ThiF_NAD_FAD-bd"/>
</dbReference>
<sequence>MGSEATTSGRTQPGAAEHSLPPLVEPAGSLTPEEVRRYSRHLIIPEVGMEGQLRLKNARVLVIGAGGLGSPALLYLAAAGVGTLGIVDDDVVEASNLQRQVIHGVTDLGRTKAASARDSIRELNPGVDVVLHEVRLDASNALGIFAGYDLILDGTDNFATRYLVNDAAALLGKPYVWGSILRFDGQVSVFWDAHGPNYRDLYPEAPPPGSVPSCAEGRVLGVLCAQIGSGMVNEAVKLITGTGRPLLGRVLVFDALAMSWRELRVRKDPDAAPITALGDYEAFCGLAPAAPDGTGPDGPTVSAPELAGMLAARQAGQVRFDLIDVREPGEYEIVSIPGARLLPQGRFLSGEALPELSRDGEIVLHCKSGARSAAVLSYLRQNGFTRARHLDGGILEWIRQVEPAKPAY</sequence>
<dbReference type="EMBL" id="JAAZSR010000067">
    <property type="protein sequence ID" value="NKX50169.1"/>
    <property type="molecule type" value="Genomic_DNA"/>
</dbReference>
<keyword evidence="3" id="KW-0808">Transferase</keyword>
<dbReference type="Gene3D" id="3.40.250.10">
    <property type="entry name" value="Rhodanese-like domain"/>
    <property type="match status" value="1"/>
</dbReference>
<dbReference type="GO" id="GO:0016779">
    <property type="term" value="F:nucleotidyltransferase activity"/>
    <property type="evidence" value="ECO:0007669"/>
    <property type="project" value="UniProtKB-KW"/>
</dbReference>
<dbReference type="InterPro" id="IPR045886">
    <property type="entry name" value="ThiF/MoeB/HesA"/>
</dbReference>
<feature type="domain" description="Rhodanese" evidence="2">
    <location>
        <begin position="316"/>
        <end position="406"/>
    </location>
</feature>
<dbReference type="InterPro" id="IPR035985">
    <property type="entry name" value="Ubiquitin-activating_enz"/>
</dbReference>
<evidence type="ECO:0000259" key="2">
    <source>
        <dbReference type="PROSITE" id="PS50206"/>
    </source>
</evidence>
<dbReference type="Gene3D" id="3.40.50.720">
    <property type="entry name" value="NAD(P)-binding Rossmann-like Domain"/>
    <property type="match status" value="1"/>
</dbReference>
<dbReference type="Proteomes" id="UP000523795">
    <property type="component" value="Unassembled WGS sequence"/>
</dbReference>